<reference evidence="2" key="1">
    <citation type="submission" date="2020-05" db="EMBL/GenBank/DDBJ databases">
        <title>Phylogenomic resolution of chytrid fungi.</title>
        <authorList>
            <person name="Stajich J.E."/>
            <person name="Amses K."/>
            <person name="Simmons R."/>
            <person name="Seto K."/>
            <person name="Myers J."/>
            <person name="Bonds A."/>
            <person name="Quandt C.A."/>
            <person name="Barry K."/>
            <person name="Liu P."/>
            <person name="Grigoriev I."/>
            <person name="Longcore J.E."/>
            <person name="James T.Y."/>
        </authorList>
    </citation>
    <scope>NUCLEOTIDE SEQUENCE</scope>
    <source>
        <strain evidence="2">PLAUS21</strain>
    </source>
</reference>
<dbReference type="EMBL" id="JADGKB010000063">
    <property type="protein sequence ID" value="KAJ3255645.1"/>
    <property type="molecule type" value="Genomic_DNA"/>
</dbReference>
<gene>
    <name evidence="2" type="ORF">HK103_006170</name>
</gene>
<dbReference type="InterPro" id="IPR018247">
    <property type="entry name" value="EF_Hand_1_Ca_BS"/>
</dbReference>
<dbReference type="SUPFAM" id="SSF47473">
    <property type="entry name" value="EF-hand"/>
    <property type="match status" value="1"/>
</dbReference>
<dbReference type="Proteomes" id="UP001210925">
    <property type="component" value="Unassembled WGS sequence"/>
</dbReference>
<sequence>MLLRILKYEFKIKELLSHLVLVVLVFTSYSFLFKAALTVQPSDWNSLLPRVYFGITGCNSYNALGYLNYDEFAPACQLSFTNFTTLLSLYNIEMTNAEAELFFNTLDVSQNNMLSWGELKLDYIGDGKGAFKYYLDRWMRLRHQELGGGLQRITDIDYNYYDNNFQSQ</sequence>
<name>A0AAD5Y2A1_9FUNG</name>
<keyword evidence="1" id="KW-0106">Calcium</keyword>
<keyword evidence="3" id="KW-1185">Reference proteome</keyword>
<proteinExistence type="predicted"/>
<comment type="caution">
    <text evidence="2">The sequence shown here is derived from an EMBL/GenBank/DDBJ whole genome shotgun (WGS) entry which is preliminary data.</text>
</comment>
<organism evidence="2 3">
    <name type="scientific">Boothiomyces macroporosus</name>
    <dbReference type="NCBI Taxonomy" id="261099"/>
    <lineage>
        <taxon>Eukaryota</taxon>
        <taxon>Fungi</taxon>
        <taxon>Fungi incertae sedis</taxon>
        <taxon>Chytridiomycota</taxon>
        <taxon>Chytridiomycota incertae sedis</taxon>
        <taxon>Chytridiomycetes</taxon>
        <taxon>Rhizophydiales</taxon>
        <taxon>Terramycetaceae</taxon>
        <taxon>Boothiomyces</taxon>
    </lineage>
</organism>
<protein>
    <recommendedName>
        <fullName evidence="4">EF-hand domain-containing protein</fullName>
    </recommendedName>
</protein>
<dbReference type="InterPro" id="IPR011992">
    <property type="entry name" value="EF-hand-dom_pair"/>
</dbReference>
<dbReference type="PROSITE" id="PS00018">
    <property type="entry name" value="EF_HAND_1"/>
    <property type="match status" value="1"/>
</dbReference>
<evidence type="ECO:0000313" key="2">
    <source>
        <dbReference type="EMBL" id="KAJ3255645.1"/>
    </source>
</evidence>
<evidence type="ECO:0000256" key="1">
    <source>
        <dbReference type="ARBA" id="ARBA00022837"/>
    </source>
</evidence>
<evidence type="ECO:0008006" key="4">
    <source>
        <dbReference type="Google" id="ProtNLM"/>
    </source>
</evidence>
<dbReference type="AlphaFoldDB" id="A0AAD5Y2A1"/>
<evidence type="ECO:0000313" key="3">
    <source>
        <dbReference type="Proteomes" id="UP001210925"/>
    </source>
</evidence>
<accession>A0AAD5Y2A1</accession>